<evidence type="ECO:0000313" key="6">
    <source>
        <dbReference type="Proteomes" id="UP001150062"/>
    </source>
</evidence>
<dbReference type="Pfam" id="PF12796">
    <property type="entry name" value="Ank_2"/>
    <property type="match status" value="1"/>
</dbReference>
<dbReference type="SUPFAM" id="SSF56112">
    <property type="entry name" value="Protein kinase-like (PK-like)"/>
    <property type="match status" value="1"/>
</dbReference>
<dbReference type="InterPro" id="IPR036770">
    <property type="entry name" value="Ankyrin_rpt-contain_sf"/>
</dbReference>
<proteinExistence type="predicted"/>
<keyword evidence="6" id="KW-1185">Reference proteome</keyword>
<comment type="caution">
    <text evidence="5">The sequence shown here is derived from an EMBL/GenBank/DDBJ whole genome shotgun (WGS) entry which is preliminary data.</text>
</comment>
<dbReference type="Gene3D" id="1.10.510.10">
    <property type="entry name" value="Transferase(Phosphotransferase) domain 1"/>
    <property type="match status" value="1"/>
</dbReference>
<dbReference type="PANTHER" id="PTHR24198:SF165">
    <property type="entry name" value="ANKYRIN REPEAT-CONTAINING PROTEIN-RELATED"/>
    <property type="match status" value="1"/>
</dbReference>
<evidence type="ECO:0000256" key="3">
    <source>
        <dbReference type="PROSITE-ProRule" id="PRU00023"/>
    </source>
</evidence>
<dbReference type="SMART" id="SM00248">
    <property type="entry name" value="ANK"/>
    <property type="match status" value="5"/>
</dbReference>
<dbReference type="Gene3D" id="1.25.40.20">
    <property type="entry name" value="Ankyrin repeat-containing domain"/>
    <property type="match status" value="2"/>
</dbReference>
<evidence type="ECO:0000313" key="5">
    <source>
        <dbReference type="EMBL" id="KAJ6233198.1"/>
    </source>
</evidence>
<reference evidence="5" key="1">
    <citation type="submission" date="2022-08" db="EMBL/GenBank/DDBJ databases">
        <title>Novel sulfate-reducing endosymbionts in the free-living metamonad Anaeramoeba.</title>
        <authorList>
            <person name="Jerlstrom-Hultqvist J."/>
            <person name="Cepicka I."/>
            <person name="Gallot-Lavallee L."/>
            <person name="Salas-Leiva D."/>
            <person name="Curtis B.A."/>
            <person name="Zahonova K."/>
            <person name="Pipaliya S."/>
            <person name="Dacks J."/>
            <person name="Roger A.J."/>
        </authorList>
    </citation>
    <scope>NUCLEOTIDE SEQUENCE</scope>
    <source>
        <strain evidence="5">Schooner1</strain>
    </source>
</reference>
<dbReference type="EMBL" id="JAOAOG010000283">
    <property type="protein sequence ID" value="KAJ6233198.1"/>
    <property type="molecule type" value="Genomic_DNA"/>
</dbReference>
<evidence type="ECO:0000256" key="2">
    <source>
        <dbReference type="ARBA" id="ARBA00023043"/>
    </source>
</evidence>
<sequence length="914" mass="106555">MSNLTKNKLELINKLSDLVDITKEQSWVCLMKAKWDLNDAAIYCATELDKEQEINDPLCPFVKNEFKPNFKQETNNSLTQNQKNEEETRPKFNTSTTNTETQNKEEQETKEKNEKNDNNEIKEEENLENSKSKQDQTKPQGEKEIDQQTLTEIKDLLKKDDENSNNLPKEKIKSKKEINIFIQSRQFDKACKHIKIRAKYNKKISKKFLLYALENGSVELIRLLHELKINLNQPNQLLTAVHAAIEYSNEECLKVLLELGADPNILNFFDKTPLEQALKNDQIRIIKILLKYNASLIKKNKTNIFVNCSFSGDTKKVKLLLDSGVDVNQIGKNGLSAFLVTKSKRIKQLLQKYSKTNLLNAYENIQQNKREEIRDWLGSLSNTNHKQLENSEIDKLFDIALSNEFKEEIRMLMGSEFKLMKVHNGKKLNLLHLCVYYSNYWLAKLLVSKSPPLKYRIQNQKNPIILAAQYGNVPLFCLYYLNAENNVNHKLENYENTNPVIYYLYLKLKEIKQKHSNNQKTIYEELKKIEKDTYLFSTWIDYNDSNFEFIKNIKTSPNVVTSDRSKNFISQISGYFLSRENSNILQISTTRECNRYGTLRNLILEYKRNDLIFDPLVILAIARQICNILDFLNNKCNFYHHGLDSSCIQINEGFEIKINNFLKKTDYKYSQIHNIYITENQTETSNLFSFGVILWELLMNTTFDTSPFVNSSIVSNQNPQLMIDSLQQKTYSGPTQGNRFQIVSSLSEIACTCLSSAIYEFELKVQDKMGDLYKALTLVYDRTLISIAETEFMENVRNLIPNGEYPKEDYIKPKQKLSSENEKFDSFDQAIKFSLNTIQNCVSIPKIEIIIFELLLVLKQILLQDKEKKKLFNNKLDNLLGLLQSNNWEIENKKFGKVISKKEIIQFLEDIITK</sequence>
<accession>A0ABQ8XKM7</accession>
<organism evidence="5 6">
    <name type="scientific">Anaeramoeba flamelloides</name>
    <dbReference type="NCBI Taxonomy" id="1746091"/>
    <lineage>
        <taxon>Eukaryota</taxon>
        <taxon>Metamonada</taxon>
        <taxon>Anaeramoebidae</taxon>
        <taxon>Anaeramoeba</taxon>
    </lineage>
</organism>
<gene>
    <name evidence="5" type="ORF">M0813_30306</name>
</gene>
<feature type="compositionally biased region" description="Basic and acidic residues" evidence="4">
    <location>
        <begin position="102"/>
        <end position="121"/>
    </location>
</feature>
<feature type="repeat" description="ANK" evidence="3">
    <location>
        <begin position="269"/>
        <end position="301"/>
    </location>
</feature>
<dbReference type="PANTHER" id="PTHR24198">
    <property type="entry name" value="ANKYRIN REPEAT AND PROTEIN KINASE DOMAIN-CONTAINING PROTEIN"/>
    <property type="match status" value="1"/>
</dbReference>
<name>A0ABQ8XKM7_9EUKA</name>
<dbReference type="InterPro" id="IPR002110">
    <property type="entry name" value="Ankyrin_rpt"/>
</dbReference>
<dbReference type="InterPro" id="IPR011009">
    <property type="entry name" value="Kinase-like_dom_sf"/>
</dbReference>
<feature type="compositionally biased region" description="Basic and acidic residues" evidence="4">
    <location>
        <begin position="128"/>
        <end position="148"/>
    </location>
</feature>
<dbReference type="SUPFAM" id="SSF48403">
    <property type="entry name" value="Ankyrin repeat"/>
    <property type="match status" value="1"/>
</dbReference>
<dbReference type="Proteomes" id="UP001150062">
    <property type="component" value="Unassembled WGS sequence"/>
</dbReference>
<protein>
    <submittedName>
        <fullName evidence="5">Ankyrin repeat family protein</fullName>
    </submittedName>
</protein>
<keyword evidence="1" id="KW-0677">Repeat</keyword>
<feature type="region of interest" description="Disordered" evidence="4">
    <location>
        <begin position="70"/>
        <end position="148"/>
    </location>
</feature>
<dbReference type="PROSITE" id="PS50088">
    <property type="entry name" value="ANK_REPEAT"/>
    <property type="match status" value="2"/>
</dbReference>
<dbReference type="PROSITE" id="PS50297">
    <property type="entry name" value="ANK_REP_REGION"/>
    <property type="match status" value="1"/>
</dbReference>
<evidence type="ECO:0000256" key="1">
    <source>
        <dbReference type="ARBA" id="ARBA00022737"/>
    </source>
</evidence>
<evidence type="ECO:0000256" key="4">
    <source>
        <dbReference type="SAM" id="MobiDB-lite"/>
    </source>
</evidence>
<feature type="compositionally biased region" description="Polar residues" evidence="4">
    <location>
        <begin position="71"/>
        <end position="82"/>
    </location>
</feature>
<keyword evidence="2 3" id="KW-0040">ANK repeat</keyword>
<feature type="repeat" description="ANK" evidence="3">
    <location>
        <begin position="236"/>
        <end position="268"/>
    </location>
</feature>